<evidence type="ECO:0000313" key="10">
    <source>
        <dbReference type="EMBL" id="ABF54529.1"/>
    </source>
</evidence>
<dbReference type="GO" id="GO:0006508">
    <property type="term" value="P:proteolysis"/>
    <property type="evidence" value="ECO:0007669"/>
    <property type="project" value="UniProtKB-KW"/>
</dbReference>
<gene>
    <name evidence="10" type="ordered locus">Sala_2824</name>
</gene>
<dbReference type="InterPro" id="IPR000246">
    <property type="entry name" value="Peptidase_T2"/>
</dbReference>
<dbReference type="OrthoDB" id="9780217at2"/>
<reference evidence="10 11" key="1">
    <citation type="journal article" date="2009" name="Proc. Natl. Acad. Sci. U.S.A.">
        <title>The genomic basis of trophic strategy in marine bacteria.</title>
        <authorList>
            <person name="Lauro F.M."/>
            <person name="McDougald D."/>
            <person name="Thomas T."/>
            <person name="Williams T.J."/>
            <person name="Egan S."/>
            <person name="Rice S."/>
            <person name="DeMaere M.Z."/>
            <person name="Ting L."/>
            <person name="Ertan H."/>
            <person name="Johnson J."/>
            <person name="Ferriera S."/>
            <person name="Lapidus A."/>
            <person name="Anderson I."/>
            <person name="Kyrpides N."/>
            <person name="Munk A.C."/>
            <person name="Detter C."/>
            <person name="Han C.S."/>
            <person name="Brown M.V."/>
            <person name="Robb F.T."/>
            <person name="Kjelleberg S."/>
            <person name="Cavicchioli R."/>
        </authorList>
    </citation>
    <scope>NUCLEOTIDE SEQUENCE [LARGE SCALE GENOMIC DNA]</scope>
    <source>
        <strain evidence="11">DSM 13593 / LMG 18877 / RB2256</strain>
    </source>
</reference>
<accession>Q1GP93</accession>
<organism evidence="10 11">
    <name type="scientific">Sphingopyxis alaskensis (strain DSM 13593 / LMG 18877 / RB2256)</name>
    <name type="common">Sphingomonas alaskensis</name>
    <dbReference type="NCBI Taxonomy" id="317655"/>
    <lineage>
        <taxon>Bacteria</taxon>
        <taxon>Pseudomonadati</taxon>
        <taxon>Pseudomonadota</taxon>
        <taxon>Alphaproteobacteria</taxon>
        <taxon>Sphingomonadales</taxon>
        <taxon>Sphingomonadaceae</taxon>
        <taxon>Sphingopyxis</taxon>
    </lineage>
</organism>
<dbReference type="InterPro" id="IPR029055">
    <property type="entry name" value="Ntn_hydrolases_N"/>
</dbReference>
<feature type="region of interest" description="Disordered" evidence="8">
    <location>
        <begin position="21"/>
        <end position="41"/>
    </location>
</feature>
<dbReference type="Gene3D" id="3.60.20.30">
    <property type="entry name" value="(Glycosyl)asparaginase"/>
    <property type="match status" value="1"/>
</dbReference>
<dbReference type="GO" id="GO:0016811">
    <property type="term" value="F:hydrolase activity, acting on carbon-nitrogen (but not peptide) bonds, in linear amides"/>
    <property type="evidence" value="ECO:0007669"/>
    <property type="project" value="UniProtKB-ARBA"/>
</dbReference>
<dbReference type="Pfam" id="PF01112">
    <property type="entry name" value="Asparaginase_2"/>
    <property type="match status" value="1"/>
</dbReference>
<evidence type="ECO:0000256" key="4">
    <source>
        <dbReference type="ARBA" id="ARBA00069124"/>
    </source>
</evidence>
<dbReference type="PANTHER" id="PTHR10188">
    <property type="entry name" value="L-ASPARAGINASE"/>
    <property type="match status" value="1"/>
</dbReference>
<keyword evidence="2" id="KW-0378">Hydrolase</keyword>
<proteinExistence type="predicted"/>
<sequence>MILSLAAAALAAAQAAAPQPFADAAAPPAAETRTDRAEVPATSGGWTLVVHGGAGTIRRDRITAEQDAAYRAAIDAALIAGQAVLAKGGSALDAVQAAVELMEDDPLFNAGRGAVFTHDRTNELDAAIMDGRTRAAGAVARLTTSRHPVAAARAVLRDGRHVMLTGTDADRFAAERGVEQMDPAWFATSHRREQIDEFLRREAGAKTVSSYDIDQKFGTVGAVARDTHGNLAAATSTGGLTGKRWGRIGDAPIVGAGTYADDRACAVSATGAGEYFIRVGVAHEICARVRLAGQSLQEAADAVMAEVLALGGSGGVIVAGPDGGSAFSFNTEGMYRGRMTSAGVHEVAIYNDE</sequence>
<evidence type="ECO:0000256" key="3">
    <source>
        <dbReference type="ARBA" id="ARBA00022813"/>
    </source>
</evidence>
<protein>
    <recommendedName>
        <fullName evidence="4">Isoaspartyl peptidase</fullName>
    </recommendedName>
</protein>
<evidence type="ECO:0000256" key="8">
    <source>
        <dbReference type="SAM" id="MobiDB-lite"/>
    </source>
</evidence>
<dbReference type="eggNOG" id="COG1446">
    <property type="taxonomic scope" value="Bacteria"/>
</dbReference>
<keyword evidence="9" id="KW-0732">Signal</keyword>
<feature type="site" description="Cleavage; by autolysis" evidence="7">
    <location>
        <begin position="218"/>
        <end position="219"/>
    </location>
</feature>
<dbReference type="CDD" id="cd04701">
    <property type="entry name" value="Asparaginase_2"/>
    <property type="match status" value="1"/>
</dbReference>
<evidence type="ECO:0000256" key="2">
    <source>
        <dbReference type="ARBA" id="ARBA00022801"/>
    </source>
</evidence>
<dbReference type="STRING" id="317655.Sala_2824"/>
<dbReference type="SUPFAM" id="SSF56235">
    <property type="entry name" value="N-terminal nucleophile aminohydrolases (Ntn hydrolases)"/>
    <property type="match status" value="1"/>
</dbReference>
<keyword evidence="1" id="KW-0645">Protease</keyword>
<feature type="chain" id="PRO_5004189608" description="Isoaspartyl peptidase" evidence="9">
    <location>
        <begin position="23"/>
        <end position="353"/>
    </location>
</feature>
<dbReference type="HOGENOM" id="CLU_021603_1_0_5"/>
<feature type="signal peptide" evidence="9">
    <location>
        <begin position="1"/>
        <end position="22"/>
    </location>
</feature>
<evidence type="ECO:0000256" key="5">
    <source>
        <dbReference type="PIRSR" id="PIRSR600246-1"/>
    </source>
</evidence>
<keyword evidence="3" id="KW-0068">Autocatalytic cleavage</keyword>
<dbReference type="GO" id="GO:0008233">
    <property type="term" value="F:peptidase activity"/>
    <property type="evidence" value="ECO:0007669"/>
    <property type="project" value="UniProtKB-KW"/>
</dbReference>
<dbReference type="PANTHER" id="PTHR10188:SF6">
    <property type="entry name" value="N(4)-(BETA-N-ACETYLGLUCOSAMINYL)-L-ASPARAGINASE"/>
    <property type="match status" value="1"/>
</dbReference>
<dbReference type="RefSeq" id="WP_011543093.1">
    <property type="nucleotide sequence ID" value="NC_008048.1"/>
</dbReference>
<keyword evidence="11" id="KW-1185">Reference proteome</keyword>
<evidence type="ECO:0000256" key="6">
    <source>
        <dbReference type="PIRSR" id="PIRSR600246-2"/>
    </source>
</evidence>
<feature type="binding site" evidence="6">
    <location>
        <begin position="270"/>
        <end position="273"/>
    </location>
    <ligand>
        <name>substrate</name>
    </ligand>
</feature>
<feature type="binding site" evidence="6">
    <location>
        <begin position="247"/>
        <end position="250"/>
    </location>
    <ligand>
        <name>substrate</name>
    </ligand>
</feature>
<evidence type="ECO:0000313" key="11">
    <source>
        <dbReference type="Proteomes" id="UP000006578"/>
    </source>
</evidence>
<evidence type="ECO:0000256" key="1">
    <source>
        <dbReference type="ARBA" id="ARBA00022670"/>
    </source>
</evidence>
<dbReference type="EMBL" id="CP000356">
    <property type="protein sequence ID" value="ABF54529.1"/>
    <property type="molecule type" value="Genomic_DNA"/>
</dbReference>
<feature type="compositionally biased region" description="Low complexity" evidence="8">
    <location>
        <begin position="21"/>
        <end position="30"/>
    </location>
</feature>
<feature type="active site" description="Nucleophile" evidence="5">
    <location>
        <position position="219"/>
    </location>
</feature>
<dbReference type="FunFam" id="3.60.20.30:FF:000001">
    <property type="entry name" value="Isoaspartyl peptidase/L-asparaginase"/>
    <property type="match status" value="1"/>
</dbReference>
<name>Q1GP93_SPHAL</name>
<dbReference type="KEGG" id="sal:Sala_2824"/>
<evidence type="ECO:0000256" key="7">
    <source>
        <dbReference type="PIRSR" id="PIRSR600246-3"/>
    </source>
</evidence>
<evidence type="ECO:0000256" key="9">
    <source>
        <dbReference type="SAM" id="SignalP"/>
    </source>
</evidence>
<dbReference type="AlphaFoldDB" id="Q1GP93"/>
<dbReference type="Proteomes" id="UP000006578">
    <property type="component" value="Chromosome"/>
</dbReference>